<dbReference type="AlphaFoldDB" id="A0A1H0NTI0"/>
<name>A0A1H0NTI0_9CLOT</name>
<reference evidence="2 3" key="1">
    <citation type="submission" date="2016-10" db="EMBL/GenBank/DDBJ databases">
        <authorList>
            <person name="de Groot N.N."/>
        </authorList>
    </citation>
    <scope>NUCLEOTIDE SEQUENCE [LARGE SCALE GENOMIC DNA]</scope>
    <source>
        <strain evidence="2 3">DSM 12272</strain>
    </source>
</reference>
<protein>
    <submittedName>
        <fullName evidence="2">Uncharacterized protein</fullName>
    </submittedName>
</protein>
<keyword evidence="3" id="KW-1185">Reference proteome</keyword>
<proteinExistence type="predicted"/>
<sequence length="57" mass="6114">MGKAKQQVDQSMSTVQTAVSSLQQALISAEKPENKTKIENAISSLNVACQSLSTFQD</sequence>
<dbReference type="RefSeq" id="WP_167865180.1">
    <property type="nucleotide sequence ID" value="NZ_CP071376.1"/>
</dbReference>
<dbReference type="EMBL" id="JACKWY010000007">
    <property type="protein sequence ID" value="MBB6715660.1"/>
    <property type="molecule type" value="Genomic_DNA"/>
</dbReference>
<evidence type="ECO:0000313" key="2">
    <source>
        <dbReference type="EMBL" id="SDO95710.1"/>
    </source>
</evidence>
<gene>
    <name evidence="1" type="ORF">H7E68_13190</name>
    <name evidence="2" type="ORF">SAMN04488529_101941</name>
</gene>
<evidence type="ECO:0000313" key="3">
    <source>
        <dbReference type="Proteomes" id="UP000198597"/>
    </source>
</evidence>
<accession>A0A1H0NTI0</accession>
<dbReference type="Proteomes" id="UP000198597">
    <property type="component" value="Unassembled WGS sequence"/>
</dbReference>
<organism evidence="2 3">
    <name type="scientific">Clostridium gasigenes</name>
    <dbReference type="NCBI Taxonomy" id="94869"/>
    <lineage>
        <taxon>Bacteria</taxon>
        <taxon>Bacillati</taxon>
        <taxon>Bacillota</taxon>
        <taxon>Clostridia</taxon>
        <taxon>Eubacteriales</taxon>
        <taxon>Clostridiaceae</taxon>
        <taxon>Clostridium</taxon>
    </lineage>
</organism>
<reference evidence="1 4" key="2">
    <citation type="submission" date="2020-08" db="EMBL/GenBank/DDBJ databases">
        <title>Clostridia isolated from Swiss meat.</title>
        <authorList>
            <person name="Wambui J."/>
            <person name="Stevens M.J.A."/>
            <person name="Stephan R."/>
        </authorList>
    </citation>
    <scope>NUCLEOTIDE SEQUENCE [LARGE SCALE GENOMIC DNA]</scope>
    <source>
        <strain evidence="1 4">CM001</strain>
    </source>
</reference>
<dbReference type="EMBL" id="FNJM01000001">
    <property type="protein sequence ID" value="SDO95710.1"/>
    <property type="molecule type" value="Genomic_DNA"/>
</dbReference>
<dbReference type="Proteomes" id="UP000585258">
    <property type="component" value="Unassembled WGS sequence"/>
</dbReference>
<evidence type="ECO:0000313" key="1">
    <source>
        <dbReference type="EMBL" id="MBB6715660.1"/>
    </source>
</evidence>
<evidence type="ECO:0000313" key="4">
    <source>
        <dbReference type="Proteomes" id="UP000585258"/>
    </source>
</evidence>
<dbReference type="GeneID" id="65311087"/>